<comment type="caution">
    <text evidence="2">The sequence shown here is derived from an EMBL/GenBank/DDBJ whole genome shotgun (WGS) entry which is preliminary data.</text>
</comment>
<feature type="transmembrane region" description="Helical" evidence="1">
    <location>
        <begin position="152"/>
        <end position="175"/>
    </location>
</feature>
<proteinExistence type="predicted"/>
<dbReference type="Proteomes" id="UP001054945">
    <property type="component" value="Unassembled WGS sequence"/>
</dbReference>
<accession>A0AAV4VXL6</accession>
<gene>
    <name evidence="2" type="primary">AVEN_59869_1</name>
    <name evidence="2" type="ORF">CEXT_746051</name>
</gene>
<evidence type="ECO:0000313" key="3">
    <source>
        <dbReference type="Proteomes" id="UP001054945"/>
    </source>
</evidence>
<evidence type="ECO:0000256" key="1">
    <source>
        <dbReference type="SAM" id="Phobius"/>
    </source>
</evidence>
<protein>
    <submittedName>
        <fullName evidence="2">PDZ domain-containing protein</fullName>
    </submittedName>
</protein>
<keyword evidence="3" id="KW-1185">Reference proteome</keyword>
<keyword evidence="1" id="KW-0472">Membrane</keyword>
<keyword evidence="1" id="KW-1133">Transmembrane helix</keyword>
<organism evidence="2 3">
    <name type="scientific">Caerostris extrusa</name>
    <name type="common">Bark spider</name>
    <name type="synonym">Caerostris bankana</name>
    <dbReference type="NCBI Taxonomy" id="172846"/>
    <lineage>
        <taxon>Eukaryota</taxon>
        <taxon>Metazoa</taxon>
        <taxon>Ecdysozoa</taxon>
        <taxon>Arthropoda</taxon>
        <taxon>Chelicerata</taxon>
        <taxon>Arachnida</taxon>
        <taxon>Araneae</taxon>
        <taxon>Araneomorphae</taxon>
        <taxon>Entelegynae</taxon>
        <taxon>Araneoidea</taxon>
        <taxon>Araneidae</taxon>
        <taxon>Caerostris</taxon>
    </lineage>
</organism>
<dbReference type="AlphaFoldDB" id="A0AAV4VXL6"/>
<evidence type="ECO:0000313" key="2">
    <source>
        <dbReference type="EMBL" id="GIY74459.1"/>
    </source>
</evidence>
<sequence length="183" mass="20520">MRLFKKSSVAPPQLLRLSLLEEGGDANPSTALPGLRLSLPSCFSECNIDELMAYTETPKTRRVKVCGVFDSGRLGSPFSTLEFLLSGGNLSSRTWGFICSQNATRHFTLNPDAPAKRQVPLLMWKECWYYLSCNLDSASEKASSDPHLPQRLCAFLAFVLHYGCYVWMVFLVTWAKGFLEESH</sequence>
<keyword evidence="1" id="KW-0812">Transmembrane</keyword>
<name>A0AAV4VXL6_CAEEX</name>
<reference evidence="2 3" key="1">
    <citation type="submission" date="2021-06" db="EMBL/GenBank/DDBJ databases">
        <title>Caerostris extrusa draft genome.</title>
        <authorList>
            <person name="Kono N."/>
            <person name="Arakawa K."/>
        </authorList>
    </citation>
    <scope>NUCLEOTIDE SEQUENCE [LARGE SCALE GENOMIC DNA]</scope>
</reference>
<dbReference type="EMBL" id="BPLR01015222">
    <property type="protein sequence ID" value="GIY74459.1"/>
    <property type="molecule type" value="Genomic_DNA"/>
</dbReference>